<protein>
    <submittedName>
        <fullName evidence="1">Uncharacterized protein</fullName>
    </submittedName>
</protein>
<dbReference type="Proteomes" id="UP001186974">
    <property type="component" value="Unassembled WGS sequence"/>
</dbReference>
<evidence type="ECO:0000313" key="1">
    <source>
        <dbReference type="EMBL" id="KAK3064750.1"/>
    </source>
</evidence>
<evidence type="ECO:0000313" key="2">
    <source>
        <dbReference type="Proteomes" id="UP001186974"/>
    </source>
</evidence>
<dbReference type="EMBL" id="JAWDJW010006435">
    <property type="protein sequence ID" value="KAK3064750.1"/>
    <property type="molecule type" value="Genomic_DNA"/>
</dbReference>
<proteinExistence type="predicted"/>
<name>A0ACC3DBL0_9PEZI</name>
<keyword evidence="2" id="KW-1185">Reference proteome</keyword>
<comment type="caution">
    <text evidence="1">The sequence shown here is derived from an EMBL/GenBank/DDBJ whole genome shotgun (WGS) entry which is preliminary data.</text>
</comment>
<reference evidence="1" key="1">
    <citation type="submission" date="2024-09" db="EMBL/GenBank/DDBJ databases">
        <title>Black Yeasts Isolated from many extreme environments.</title>
        <authorList>
            <person name="Coleine C."/>
            <person name="Stajich J.E."/>
            <person name="Selbmann L."/>
        </authorList>
    </citation>
    <scope>NUCLEOTIDE SEQUENCE</scope>
    <source>
        <strain evidence="1">CCFEE 5737</strain>
    </source>
</reference>
<organism evidence="1 2">
    <name type="scientific">Coniosporium uncinatum</name>
    <dbReference type="NCBI Taxonomy" id="93489"/>
    <lineage>
        <taxon>Eukaryota</taxon>
        <taxon>Fungi</taxon>
        <taxon>Dikarya</taxon>
        <taxon>Ascomycota</taxon>
        <taxon>Pezizomycotina</taxon>
        <taxon>Dothideomycetes</taxon>
        <taxon>Dothideomycetes incertae sedis</taxon>
        <taxon>Coniosporium</taxon>
    </lineage>
</organism>
<sequence>MDAALTPPASPYRRPISLSAQPRPYWVITSANGDTVPLVPVDELPLHIQQEIYPLSSELGETRRMVLLGQFADPENDEPACSSSHRNRGFPQTQRSFRAPDAAIRQILNLQTAQSNSMISAPSSPLPIRPSGPPLSMAGSWRRSQQAQVDETQALVDRIAASEHQIAGTISHSGPRRLPPSGVVPDSSKKEYCTFWLRTGECNYMQQGCLYKHEMPDGAKLRELGFNTAPRWWSDKHAIRVQPLLRDGERMSWLESFTSKRKSVSSASSVQSELTHAAGSVTDAEKSPIKPDIDASRNTGSKSVASTVSTPIATPKRRSSRTERPRMLYASKAELSATLRPRLPYTQQAQPTVLKKAGSATDTPVPAPFQDLLIDATDLEPNLTKVLPPTPSITAITPLLSPTPAPSSVTCSEPSNLTTAAAKPPASPRLIFVPAGETPPRRSPSSRMVLPMSRTSPPKSIPILISTAPATERPQQPVAQFTPGQALLKPPTRAAIEAHQRTQTLPPTSPPTSTMTVDQNSPTDLLCFTPPPSPPRPAAPKAVVVVNLPPPPPSAAPQKPSTAPSAKAADIIITTTAHAHAKKKLATTSVTPRRRGDAKPPRGALGLASSRSAGQASSPPRIPRGMPSLPSPAAVGKEGAEVEKGAVREGKEIMRAGN</sequence>
<gene>
    <name evidence="1" type="ORF">LTS18_004369</name>
</gene>
<accession>A0ACC3DBL0</accession>